<accession>A0ABV1SPU4</accession>
<feature type="region of interest" description="Disordered" evidence="1">
    <location>
        <begin position="100"/>
        <end position="146"/>
    </location>
</feature>
<protein>
    <submittedName>
        <fullName evidence="2">Uncharacterized protein</fullName>
    </submittedName>
</protein>
<dbReference type="EMBL" id="JBEOZY010000002">
    <property type="protein sequence ID" value="MER6163753.1"/>
    <property type="molecule type" value="Genomic_DNA"/>
</dbReference>
<reference evidence="2 3" key="1">
    <citation type="submission" date="2024-06" db="EMBL/GenBank/DDBJ databases">
        <title>The Natural Products Discovery Center: Release of the First 8490 Sequenced Strains for Exploring Actinobacteria Biosynthetic Diversity.</title>
        <authorList>
            <person name="Kalkreuter E."/>
            <person name="Kautsar S.A."/>
            <person name="Yang D."/>
            <person name="Bader C.D."/>
            <person name="Teijaro C.N."/>
            <person name="Fluegel L."/>
            <person name="Davis C.M."/>
            <person name="Simpson J.R."/>
            <person name="Lauterbach L."/>
            <person name="Steele A.D."/>
            <person name="Gui C."/>
            <person name="Meng S."/>
            <person name="Li G."/>
            <person name="Viehrig K."/>
            <person name="Ye F."/>
            <person name="Su P."/>
            <person name="Kiefer A.F."/>
            <person name="Nichols A."/>
            <person name="Cepeda A.J."/>
            <person name="Yan W."/>
            <person name="Fan B."/>
            <person name="Jiang Y."/>
            <person name="Adhikari A."/>
            <person name="Zheng C.-J."/>
            <person name="Schuster L."/>
            <person name="Cowan T.M."/>
            <person name="Smanski M.J."/>
            <person name="Chevrette M.G."/>
            <person name="De Carvalho L.P.S."/>
            <person name="Shen B."/>
        </authorList>
    </citation>
    <scope>NUCLEOTIDE SEQUENCE [LARGE SCALE GENOMIC DNA]</scope>
    <source>
        <strain evidence="2 3">NPDC001615</strain>
    </source>
</reference>
<evidence type="ECO:0000256" key="1">
    <source>
        <dbReference type="SAM" id="MobiDB-lite"/>
    </source>
</evidence>
<comment type="caution">
    <text evidence="2">The sequence shown here is derived from an EMBL/GenBank/DDBJ whole genome shotgun (WGS) entry which is preliminary data.</text>
</comment>
<evidence type="ECO:0000313" key="2">
    <source>
        <dbReference type="EMBL" id="MER6163753.1"/>
    </source>
</evidence>
<feature type="region of interest" description="Disordered" evidence="1">
    <location>
        <begin position="1"/>
        <end position="27"/>
    </location>
</feature>
<name>A0ABV1SPU4_9ACTN</name>
<gene>
    <name evidence="2" type="ORF">ABT188_04010</name>
</gene>
<dbReference type="RefSeq" id="WP_352145891.1">
    <property type="nucleotide sequence ID" value="NZ_JBEOZY010000002.1"/>
</dbReference>
<feature type="compositionally biased region" description="Basic and acidic residues" evidence="1">
    <location>
        <begin position="134"/>
        <end position="146"/>
    </location>
</feature>
<sequence>MNDPQLSPDGGPSAAEPLRLADTPGYPLARGVDTTDLDAVPYGTGALSIRFGDLALHPLAAPEPVATEVLEEITKVTYRIPALSLTGRYALDARPDEISAIDAGGNPFQPLTSEQQQPTFPTAPAPHTPPDEQTQERWHGRARAHRDALMRTENGRKLLVEYGKHNDTYCEVFAGTDSVSKILRKEWRARGVTRRMAEHTYSVTDPDTPRGEQQPVNEWTDDESGVSYNGHAWSQRTLLVTALATKASSRKRKGDVQNAERYQAAAKSTESFSLEVQQTGNASGDTTPLTQQQVYQTVEDHSGTVSPPSAEAMARYEPPAGPEELMAREAPGETAGAEPDGWVALSAQDHEVIESIHRAFYHQEAAEADPADNTLHLGQVSARLEDVRITVKLPAGPGGLPTEPEDVEVVLPEFDLSVQDEHWEGNAGAVAKERLAGMSFLLGLLRDSTAETLRHSVLAGTPGYTPPTEGA</sequence>
<keyword evidence="3" id="KW-1185">Reference proteome</keyword>
<proteinExistence type="predicted"/>
<evidence type="ECO:0000313" key="3">
    <source>
        <dbReference type="Proteomes" id="UP001496720"/>
    </source>
</evidence>
<organism evidence="2 3">
    <name type="scientific">Streptomyces violaceorubidus</name>
    <dbReference type="NCBI Taxonomy" id="284042"/>
    <lineage>
        <taxon>Bacteria</taxon>
        <taxon>Bacillati</taxon>
        <taxon>Actinomycetota</taxon>
        <taxon>Actinomycetes</taxon>
        <taxon>Kitasatosporales</taxon>
        <taxon>Streptomycetaceae</taxon>
        <taxon>Streptomyces</taxon>
    </lineage>
</organism>
<dbReference type="Proteomes" id="UP001496720">
    <property type="component" value="Unassembled WGS sequence"/>
</dbReference>